<dbReference type="EMBL" id="JAVRRT010000036">
    <property type="protein sequence ID" value="KAK5162729.1"/>
    <property type="molecule type" value="Genomic_DNA"/>
</dbReference>
<gene>
    <name evidence="1" type="ORF">LTR77_011212</name>
</gene>
<sequence length="156" mass="16966">MSYVTAQTVWMTPTPSSIQDLLQDFFVIADTPDPEAGNLWADRVFQSDASLVTSQGAISGEQAIRNSRKHAWDAIKSRKHFIRRAYAGGQNAEDIMIHGDMHATIRSTGQEISVPFAARFVVGKDSIGSGKPKLSSYEVWADSAPLASALQQANAK</sequence>
<dbReference type="AlphaFoldDB" id="A0AAV9NT36"/>
<comment type="caution">
    <text evidence="1">The sequence shown here is derived from an EMBL/GenBank/DDBJ whole genome shotgun (WGS) entry which is preliminary data.</text>
</comment>
<protein>
    <recommendedName>
        <fullName evidence="3">SnoaL-like domain-containing protein</fullName>
    </recommendedName>
</protein>
<dbReference type="RefSeq" id="XP_064653379.1">
    <property type="nucleotide sequence ID" value="XM_064808423.1"/>
</dbReference>
<dbReference type="InterPro" id="IPR032710">
    <property type="entry name" value="NTF2-like_dom_sf"/>
</dbReference>
<evidence type="ECO:0008006" key="3">
    <source>
        <dbReference type="Google" id="ProtNLM"/>
    </source>
</evidence>
<name>A0AAV9NT36_9PEZI</name>
<dbReference type="Gene3D" id="3.10.450.50">
    <property type="match status" value="1"/>
</dbReference>
<accession>A0AAV9NT36</accession>
<organism evidence="1 2">
    <name type="scientific">Saxophila tyrrhenica</name>
    <dbReference type="NCBI Taxonomy" id="1690608"/>
    <lineage>
        <taxon>Eukaryota</taxon>
        <taxon>Fungi</taxon>
        <taxon>Dikarya</taxon>
        <taxon>Ascomycota</taxon>
        <taxon>Pezizomycotina</taxon>
        <taxon>Dothideomycetes</taxon>
        <taxon>Dothideomycetidae</taxon>
        <taxon>Mycosphaerellales</taxon>
        <taxon>Extremaceae</taxon>
        <taxon>Saxophila</taxon>
    </lineage>
</organism>
<dbReference type="SUPFAM" id="SSF54427">
    <property type="entry name" value="NTF2-like"/>
    <property type="match status" value="1"/>
</dbReference>
<proteinExistence type="predicted"/>
<evidence type="ECO:0000313" key="1">
    <source>
        <dbReference type="EMBL" id="KAK5162729.1"/>
    </source>
</evidence>
<evidence type="ECO:0000313" key="2">
    <source>
        <dbReference type="Proteomes" id="UP001337655"/>
    </source>
</evidence>
<dbReference type="GeneID" id="89932531"/>
<reference evidence="1 2" key="1">
    <citation type="submission" date="2023-08" db="EMBL/GenBank/DDBJ databases">
        <title>Black Yeasts Isolated from many extreme environments.</title>
        <authorList>
            <person name="Coleine C."/>
            <person name="Stajich J.E."/>
            <person name="Selbmann L."/>
        </authorList>
    </citation>
    <scope>NUCLEOTIDE SEQUENCE [LARGE SCALE GENOMIC DNA]</scope>
    <source>
        <strain evidence="1 2">CCFEE 5935</strain>
    </source>
</reference>
<dbReference type="Proteomes" id="UP001337655">
    <property type="component" value="Unassembled WGS sequence"/>
</dbReference>
<keyword evidence="2" id="KW-1185">Reference proteome</keyword>